<sequence>MSLSSPLVNPLDFILLMDVETKACTIRHSNISTGSA</sequence>
<name>A0A0K2UQ59_LEPSM</name>
<protein>
    <submittedName>
        <fullName evidence="1">Putative LOC101237786 [Hydra vulgaris]</fullName>
    </submittedName>
</protein>
<reference evidence="1" key="1">
    <citation type="submission" date="2014-05" db="EMBL/GenBank/DDBJ databases">
        <authorList>
            <person name="Chronopoulou M."/>
        </authorList>
    </citation>
    <scope>NUCLEOTIDE SEQUENCE</scope>
    <source>
        <tissue evidence="1">Whole organism</tissue>
    </source>
</reference>
<proteinExistence type="predicted"/>
<evidence type="ECO:0000313" key="1">
    <source>
        <dbReference type="EMBL" id="CDW39866.1"/>
    </source>
</evidence>
<dbReference type="AlphaFoldDB" id="A0A0K2UQ59"/>
<dbReference type="EMBL" id="HACA01022505">
    <property type="protein sequence ID" value="CDW39866.1"/>
    <property type="molecule type" value="Transcribed_RNA"/>
</dbReference>
<accession>A0A0K2UQ59</accession>
<organism evidence="1">
    <name type="scientific">Lepeophtheirus salmonis</name>
    <name type="common">Salmon louse</name>
    <name type="synonym">Caligus salmonis</name>
    <dbReference type="NCBI Taxonomy" id="72036"/>
    <lineage>
        <taxon>Eukaryota</taxon>
        <taxon>Metazoa</taxon>
        <taxon>Ecdysozoa</taxon>
        <taxon>Arthropoda</taxon>
        <taxon>Crustacea</taxon>
        <taxon>Multicrustacea</taxon>
        <taxon>Hexanauplia</taxon>
        <taxon>Copepoda</taxon>
        <taxon>Siphonostomatoida</taxon>
        <taxon>Caligidae</taxon>
        <taxon>Lepeophtheirus</taxon>
    </lineage>
</organism>